<proteinExistence type="predicted"/>
<feature type="domain" description="PEHE" evidence="2">
    <location>
        <begin position="153"/>
        <end position="269"/>
    </location>
</feature>
<name>A0A9Q1BGB6_HOLLE</name>
<dbReference type="OrthoDB" id="6022555at2759"/>
<comment type="caution">
    <text evidence="3">The sequence shown here is derived from an EMBL/GenBank/DDBJ whole genome shotgun (WGS) entry which is preliminary data.</text>
</comment>
<dbReference type="InterPro" id="IPR026711">
    <property type="entry name" value="Msl-1"/>
</dbReference>
<gene>
    <name evidence="3" type="ORF">HOLleu_34548</name>
</gene>
<dbReference type="PANTHER" id="PTHR21656:SF2">
    <property type="entry name" value="MALE-SPECIFIC LETHAL 1 HOMOLOG"/>
    <property type="match status" value="1"/>
</dbReference>
<dbReference type="Proteomes" id="UP001152320">
    <property type="component" value="Chromosome 18"/>
</dbReference>
<dbReference type="GO" id="GO:0003682">
    <property type="term" value="F:chromatin binding"/>
    <property type="evidence" value="ECO:0007669"/>
    <property type="project" value="TreeGrafter"/>
</dbReference>
<protein>
    <submittedName>
        <fullName evidence="3">Male-specific lethal 1-like</fullName>
    </submittedName>
</protein>
<dbReference type="PROSITE" id="PS52052">
    <property type="entry name" value="PEHE"/>
    <property type="match status" value="1"/>
</dbReference>
<dbReference type="InterPro" id="IPR029332">
    <property type="entry name" value="PEHE_dom"/>
</dbReference>
<dbReference type="SMART" id="SM01300">
    <property type="entry name" value="PEHE"/>
    <property type="match status" value="1"/>
</dbReference>
<evidence type="ECO:0000313" key="3">
    <source>
        <dbReference type="EMBL" id="KAJ8024603.1"/>
    </source>
</evidence>
<feature type="region of interest" description="Disordered" evidence="1">
    <location>
        <begin position="147"/>
        <end position="195"/>
    </location>
</feature>
<keyword evidence="4" id="KW-1185">Reference proteome</keyword>
<organism evidence="3 4">
    <name type="scientific">Holothuria leucospilota</name>
    <name type="common">Black long sea cucumber</name>
    <name type="synonym">Mertensiothuria leucospilota</name>
    <dbReference type="NCBI Taxonomy" id="206669"/>
    <lineage>
        <taxon>Eukaryota</taxon>
        <taxon>Metazoa</taxon>
        <taxon>Echinodermata</taxon>
        <taxon>Eleutherozoa</taxon>
        <taxon>Echinozoa</taxon>
        <taxon>Holothuroidea</taxon>
        <taxon>Aspidochirotacea</taxon>
        <taxon>Aspidochirotida</taxon>
        <taxon>Holothuriidae</taxon>
        <taxon>Holothuria</taxon>
    </lineage>
</organism>
<feature type="compositionally biased region" description="Polar residues" evidence="1">
    <location>
        <begin position="36"/>
        <end position="58"/>
    </location>
</feature>
<evidence type="ECO:0000259" key="2">
    <source>
        <dbReference type="PROSITE" id="PS52052"/>
    </source>
</evidence>
<evidence type="ECO:0000256" key="1">
    <source>
        <dbReference type="SAM" id="MobiDB-lite"/>
    </source>
</evidence>
<dbReference type="AlphaFoldDB" id="A0A9Q1BGB6"/>
<evidence type="ECO:0000313" key="4">
    <source>
        <dbReference type="Proteomes" id="UP001152320"/>
    </source>
</evidence>
<feature type="compositionally biased region" description="Basic and acidic residues" evidence="1">
    <location>
        <begin position="75"/>
        <end position="118"/>
    </location>
</feature>
<sequence length="291" mass="33944">MQRRTSLAERAVRGNNQSSVEKPLEPSGQVKRKAESGTQSLPSKRNQVTGRDGTTSRQGKLHQESSREKKRQKQQQKEDVHRKEKVKTREDAIKEEGEKMRNEKCSEAKGDREGKKKVVRLEDRFLFTDILYPTLQDLRVELSDLHEPASRSNVEVPSWRTPHTTSSSHSPDEPEDTTDEVYDRRHSKMELEEKKRKRWDAQRIRELRTIERMEWKAIQKEMAKWAHIVTTYSPEPSDTKRVAVSDTIPVVAFGALVPRLKNGGFSLPWFDIAEREKDEMRRQTRSRACKK</sequence>
<dbReference type="GO" id="GO:0072487">
    <property type="term" value="C:MSL complex"/>
    <property type="evidence" value="ECO:0007669"/>
    <property type="project" value="InterPro"/>
</dbReference>
<dbReference type="Pfam" id="PF15275">
    <property type="entry name" value="PEHE"/>
    <property type="match status" value="1"/>
</dbReference>
<dbReference type="Gene3D" id="6.10.250.2000">
    <property type="match status" value="1"/>
</dbReference>
<reference evidence="3" key="1">
    <citation type="submission" date="2021-10" db="EMBL/GenBank/DDBJ databases">
        <title>Tropical sea cucumber genome reveals ecological adaptation and Cuvierian tubules defense mechanism.</title>
        <authorList>
            <person name="Chen T."/>
        </authorList>
    </citation>
    <scope>NUCLEOTIDE SEQUENCE</scope>
    <source>
        <strain evidence="3">Nanhai2018</strain>
        <tissue evidence="3">Muscle</tissue>
    </source>
</reference>
<feature type="compositionally biased region" description="Basic and acidic residues" evidence="1">
    <location>
        <begin position="1"/>
        <end position="12"/>
    </location>
</feature>
<dbReference type="EMBL" id="JAIZAY010000018">
    <property type="protein sequence ID" value="KAJ8024603.1"/>
    <property type="molecule type" value="Genomic_DNA"/>
</dbReference>
<dbReference type="PANTHER" id="PTHR21656">
    <property type="entry name" value="MALE-SPECIFIC LETHAL-1 PROTEIN"/>
    <property type="match status" value="1"/>
</dbReference>
<feature type="region of interest" description="Disordered" evidence="1">
    <location>
        <begin position="1"/>
        <end position="118"/>
    </location>
</feature>
<feature type="compositionally biased region" description="Basic and acidic residues" evidence="1">
    <location>
        <begin position="181"/>
        <end position="195"/>
    </location>
</feature>
<accession>A0A9Q1BGB6</accession>